<evidence type="ECO:0000313" key="7">
    <source>
        <dbReference type="Proteomes" id="UP001385809"/>
    </source>
</evidence>
<evidence type="ECO:0000256" key="2">
    <source>
        <dbReference type="ARBA" id="ARBA00022598"/>
    </source>
</evidence>
<dbReference type="RefSeq" id="WP_337698072.1">
    <property type="nucleotide sequence ID" value="NZ_JBBEGN010000023.1"/>
</dbReference>
<feature type="domain" description="AMP-dependent synthetase/ligase" evidence="4">
    <location>
        <begin position="25"/>
        <end position="371"/>
    </location>
</feature>
<feature type="region of interest" description="Disordered" evidence="3">
    <location>
        <begin position="130"/>
        <end position="150"/>
    </location>
</feature>
<dbReference type="PANTHER" id="PTHR43201:SF5">
    <property type="entry name" value="MEDIUM-CHAIN ACYL-COA LIGASE ACSF2, MITOCHONDRIAL"/>
    <property type="match status" value="1"/>
</dbReference>
<dbReference type="Gene3D" id="3.40.50.12780">
    <property type="entry name" value="N-terminal domain of ligase-like"/>
    <property type="match status" value="1"/>
</dbReference>
<dbReference type="EMBL" id="JBBEGN010000023">
    <property type="protein sequence ID" value="MEJ2871505.1"/>
    <property type="molecule type" value="Genomic_DNA"/>
</dbReference>
<dbReference type="Gene3D" id="3.30.300.30">
    <property type="match status" value="1"/>
</dbReference>
<evidence type="ECO:0000259" key="5">
    <source>
        <dbReference type="Pfam" id="PF13193"/>
    </source>
</evidence>
<evidence type="ECO:0000256" key="3">
    <source>
        <dbReference type="SAM" id="MobiDB-lite"/>
    </source>
</evidence>
<gene>
    <name evidence="6" type="ORF">WCD74_27345</name>
</gene>
<keyword evidence="7" id="KW-1185">Reference proteome</keyword>
<name>A0ABU8MW20_9PSEU</name>
<accession>A0ABU8MW20</accession>
<organism evidence="6 7">
    <name type="scientific">Actinomycetospora aurantiaca</name>
    <dbReference type="NCBI Taxonomy" id="3129233"/>
    <lineage>
        <taxon>Bacteria</taxon>
        <taxon>Bacillati</taxon>
        <taxon>Actinomycetota</taxon>
        <taxon>Actinomycetes</taxon>
        <taxon>Pseudonocardiales</taxon>
        <taxon>Pseudonocardiaceae</taxon>
        <taxon>Actinomycetospora</taxon>
    </lineage>
</organism>
<dbReference type="Pfam" id="PF00501">
    <property type="entry name" value="AMP-binding"/>
    <property type="match status" value="1"/>
</dbReference>
<dbReference type="PROSITE" id="PS00455">
    <property type="entry name" value="AMP_BINDING"/>
    <property type="match status" value="1"/>
</dbReference>
<sequence length="529" mass="58341">MITTSEIVEELRSVPTIGALLALRCGEHADEPFLVWRDEVTTYAEFDEDVARVAAALVELGVGRADRVAVMMANCPDWLALWFAVVRLGAVVVPINTAHKSAGLRYLLDHCRPSVLVLDPERVVHLDEAQPEHRPGHVLTSVPRSTTTPPPEPADLGLHSPAAILYTSGTTGPPKGCLLPHGQYLAASFLHADACGYDEHAVIYTCLPLFHINAQNYTVLSALAAGGTVALDDRFSASRFWDRLTEVGATAFNFIGSMAVSLWNQPVRESEGKHSARVAFGVPLAPEVWESWEKRFGVRVVYTYGMTENALPAIVDARETPVPAGRRGSSGRASPTSEIVIADEHDRPLPAGEVGQILTRTTIPWTMMTEYLDQPGATVEAFRNGWFHTGDLGYLDADGYLFFVDRLKDAVRRRGEMVSSWEVETVVSQYPGILDCAMIGVSSELGDDDILVVLVTEDPAFDPALLVEFCAERLAHFQVPRYVRRVDDLPKTQTQRVEKYRLRRDGLLPGDWDAGPRRPPRRDPDRRSG</sequence>
<feature type="region of interest" description="Disordered" evidence="3">
    <location>
        <begin position="506"/>
        <end position="529"/>
    </location>
</feature>
<proteinExistence type="inferred from homology"/>
<dbReference type="InterPro" id="IPR025110">
    <property type="entry name" value="AMP-bd_C"/>
</dbReference>
<comment type="caution">
    <text evidence="6">The sequence shown here is derived from an EMBL/GenBank/DDBJ whole genome shotgun (WGS) entry which is preliminary data.</text>
</comment>
<dbReference type="InterPro" id="IPR000873">
    <property type="entry name" value="AMP-dep_synth/lig_dom"/>
</dbReference>
<reference evidence="6 7" key="1">
    <citation type="submission" date="2024-03" db="EMBL/GenBank/DDBJ databases">
        <title>Actinomycetospora sp. OC33-EN08, a novel actinomycete isolated from wild orchid (Aerides multiflora).</title>
        <authorList>
            <person name="Suriyachadkun C."/>
        </authorList>
    </citation>
    <scope>NUCLEOTIDE SEQUENCE [LARGE SCALE GENOMIC DNA]</scope>
    <source>
        <strain evidence="6 7">OC33-EN08</strain>
    </source>
</reference>
<dbReference type="PANTHER" id="PTHR43201">
    <property type="entry name" value="ACYL-COA SYNTHETASE"/>
    <property type="match status" value="1"/>
</dbReference>
<dbReference type="SUPFAM" id="SSF56801">
    <property type="entry name" value="Acetyl-CoA synthetase-like"/>
    <property type="match status" value="1"/>
</dbReference>
<evidence type="ECO:0000313" key="6">
    <source>
        <dbReference type="EMBL" id="MEJ2871505.1"/>
    </source>
</evidence>
<dbReference type="Proteomes" id="UP001385809">
    <property type="component" value="Unassembled WGS sequence"/>
</dbReference>
<evidence type="ECO:0000259" key="4">
    <source>
        <dbReference type="Pfam" id="PF00501"/>
    </source>
</evidence>
<evidence type="ECO:0000256" key="1">
    <source>
        <dbReference type="ARBA" id="ARBA00006432"/>
    </source>
</evidence>
<comment type="similarity">
    <text evidence="1">Belongs to the ATP-dependent AMP-binding enzyme family.</text>
</comment>
<feature type="region of interest" description="Disordered" evidence="3">
    <location>
        <begin position="321"/>
        <end position="340"/>
    </location>
</feature>
<keyword evidence="2" id="KW-0436">Ligase</keyword>
<dbReference type="Pfam" id="PF13193">
    <property type="entry name" value="AMP-binding_C"/>
    <property type="match status" value="1"/>
</dbReference>
<dbReference type="InterPro" id="IPR045851">
    <property type="entry name" value="AMP-bd_C_sf"/>
</dbReference>
<feature type="domain" description="AMP-binding enzyme C-terminal" evidence="5">
    <location>
        <begin position="422"/>
        <end position="494"/>
    </location>
</feature>
<dbReference type="InterPro" id="IPR042099">
    <property type="entry name" value="ANL_N_sf"/>
</dbReference>
<dbReference type="InterPro" id="IPR020845">
    <property type="entry name" value="AMP-binding_CS"/>
</dbReference>
<protein>
    <submittedName>
        <fullName evidence="6">AMP-binding protein</fullName>
    </submittedName>
</protein>